<dbReference type="InterPro" id="IPR050951">
    <property type="entry name" value="Retrovirus_Pol_polyprotein"/>
</dbReference>
<dbReference type="Pfam" id="PF17921">
    <property type="entry name" value="Integrase_H2C2"/>
    <property type="match status" value="1"/>
</dbReference>
<dbReference type="AlphaFoldDB" id="A0AA36M4J7"/>
<dbReference type="PANTHER" id="PTHR37984">
    <property type="entry name" value="PROTEIN CBG26694"/>
    <property type="match status" value="1"/>
</dbReference>
<feature type="region of interest" description="Disordered" evidence="8">
    <location>
        <begin position="475"/>
        <end position="572"/>
    </location>
</feature>
<evidence type="ECO:0000256" key="2">
    <source>
        <dbReference type="ARBA" id="ARBA00022679"/>
    </source>
</evidence>
<keyword evidence="4" id="KW-0540">Nuclease</keyword>
<keyword evidence="3" id="KW-0548">Nucleotidyltransferase</keyword>
<dbReference type="InterPro" id="IPR041588">
    <property type="entry name" value="Integrase_H2C2"/>
</dbReference>
<dbReference type="PROSITE" id="PS50994">
    <property type="entry name" value="INTEGRASE"/>
    <property type="match status" value="1"/>
</dbReference>
<dbReference type="SUPFAM" id="SSF53098">
    <property type="entry name" value="Ribonuclease H-like"/>
    <property type="match status" value="1"/>
</dbReference>
<dbReference type="SUPFAM" id="SSF56672">
    <property type="entry name" value="DNA/RNA polymerases"/>
    <property type="match status" value="1"/>
</dbReference>
<dbReference type="GO" id="GO:0042575">
    <property type="term" value="C:DNA polymerase complex"/>
    <property type="evidence" value="ECO:0007669"/>
    <property type="project" value="UniProtKB-ARBA"/>
</dbReference>
<dbReference type="InterPro" id="IPR012337">
    <property type="entry name" value="RNaseH-like_sf"/>
</dbReference>
<dbReference type="InterPro" id="IPR001584">
    <property type="entry name" value="Integrase_cat-core"/>
</dbReference>
<organism evidence="10 11">
    <name type="scientific">Cylicocyclus nassatus</name>
    <name type="common">Nematode worm</name>
    <dbReference type="NCBI Taxonomy" id="53992"/>
    <lineage>
        <taxon>Eukaryota</taxon>
        <taxon>Metazoa</taxon>
        <taxon>Ecdysozoa</taxon>
        <taxon>Nematoda</taxon>
        <taxon>Chromadorea</taxon>
        <taxon>Rhabditida</taxon>
        <taxon>Rhabditina</taxon>
        <taxon>Rhabditomorpha</taxon>
        <taxon>Strongyloidea</taxon>
        <taxon>Strongylidae</taxon>
        <taxon>Cylicocyclus</taxon>
    </lineage>
</organism>
<dbReference type="CDD" id="cd09274">
    <property type="entry name" value="RNase_HI_RT_Ty3"/>
    <property type="match status" value="1"/>
</dbReference>
<dbReference type="Gene3D" id="3.30.70.270">
    <property type="match status" value="1"/>
</dbReference>
<evidence type="ECO:0000256" key="8">
    <source>
        <dbReference type="SAM" id="MobiDB-lite"/>
    </source>
</evidence>
<dbReference type="InterPro" id="IPR036397">
    <property type="entry name" value="RNaseH_sf"/>
</dbReference>
<dbReference type="Gene3D" id="1.10.340.70">
    <property type="match status" value="1"/>
</dbReference>
<dbReference type="PANTHER" id="PTHR37984:SF5">
    <property type="entry name" value="PROTEIN NYNRIN-LIKE"/>
    <property type="match status" value="1"/>
</dbReference>
<keyword evidence="2" id="KW-0808">Transferase</keyword>
<dbReference type="Gene3D" id="3.10.20.370">
    <property type="match status" value="1"/>
</dbReference>
<feature type="domain" description="Integrase catalytic" evidence="9">
    <location>
        <begin position="367"/>
        <end position="478"/>
    </location>
</feature>
<reference evidence="10" key="1">
    <citation type="submission" date="2023-07" db="EMBL/GenBank/DDBJ databases">
        <authorList>
            <consortium name="CYATHOMIX"/>
        </authorList>
    </citation>
    <scope>NUCLEOTIDE SEQUENCE</scope>
    <source>
        <strain evidence="10">N/A</strain>
    </source>
</reference>
<dbReference type="Gene3D" id="3.30.420.10">
    <property type="entry name" value="Ribonuclease H-like superfamily/Ribonuclease H"/>
    <property type="match status" value="1"/>
</dbReference>
<evidence type="ECO:0000256" key="4">
    <source>
        <dbReference type="ARBA" id="ARBA00022722"/>
    </source>
</evidence>
<dbReference type="Pfam" id="PF17917">
    <property type="entry name" value="RT_RNaseH"/>
    <property type="match status" value="1"/>
</dbReference>
<dbReference type="GO" id="GO:0016787">
    <property type="term" value="F:hydrolase activity"/>
    <property type="evidence" value="ECO:0007669"/>
    <property type="project" value="UniProtKB-KW"/>
</dbReference>
<evidence type="ECO:0000313" key="10">
    <source>
        <dbReference type="EMBL" id="CAJ0597963.1"/>
    </source>
</evidence>
<dbReference type="GO" id="GO:0003676">
    <property type="term" value="F:nucleic acid binding"/>
    <property type="evidence" value="ECO:0007669"/>
    <property type="project" value="InterPro"/>
</dbReference>
<comment type="caution">
    <text evidence="10">The sequence shown here is derived from an EMBL/GenBank/DDBJ whole genome shotgun (WGS) entry which is preliminary data.</text>
</comment>
<dbReference type="EC" id="2.7.7.49" evidence="1"/>
<proteinExistence type="predicted"/>
<protein>
    <recommendedName>
        <fullName evidence="1">RNA-directed DNA polymerase</fullName>
        <ecNumber evidence="1">2.7.7.49</ecNumber>
    </recommendedName>
</protein>
<keyword evidence="11" id="KW-1185">Reference proteome</keyword>
<gene>
    <name evidence="10" type="ORF">CYNAS_LOCUS9946</name>
</gene>
<dbReference type="GO" id="GO:0004519">
    <property type="term" value="F:endonuclease activity"/>
    <property type="evidence" value="ECO:0007669"/>
    <property type="project" value="UniProtKB-KW"/>
</dbReference>
<evidence type="ECO:0000259" key="9">
    <source>
        <dbReference type="PROSITE" id="PS50994"/>
    </source>
</evidence>
<dbReference type="Proteomes" id="UP001176961">
    <property type="component" value="Unassembled WGS sequence"/>
</dbReference>
<evidence type="ECO:0000256" key="3">
    <source>
        <dbReference type="ARBA" id="ARBA00022695"/>
    </source>
</evidence>
<keyword evidence="6" id="KW-0378">Hydrolase</keyword>
<dbReference type="EMBL" id="CATQJL010000223">
    <property type="protein sequence ID" value="CAJ0597963.1"/>
    <property type="molecule type" value="Genomic_DNA"/>
</dbReference>
<evidence type="ECO:0000256" key="7">
    <source>
        <dbReference type="ARBA" id="ARBA00022918"/>
    </source>
</evidence>
<evidence type="ECO:0000256" key="5">
    <source>
        <dbReference type="ARBA" id="ARBA00022759"/>
    </source>
</evidence>
<dbReference type="GO" id="GO:0015074">
    <property type="term" value="P:DNA integration"/>
    <property type="evidence" value="ECO:0007669"/>
    <property type="project" value="InterPro"/>
</dbReference>
<evidence type="ECO:0000313" key="11">
    <source>
        <dbReference type="Proteomes" id="UP001176961"/>
    </source>
</evidence>
<dbReference type="GO" id="GO:0003964">
    <property type="term" value="F:RNA-directed DNA polymerase activity"/>
    <property type="evidence" value="ECO:0007669"/>
    <property type="project" value="UniProtKB-KW"/>
</dbReference>
<dbReference type="InterPro" id="IPR041373">
    <property type="entry name" value="RT_RNaseH"/>
</dbReference>
<sequence>MVNFFRKFIQNFAAIAAPLYELTKDKAKFEWGPRQQQAFDELRNKLITKPCLAFPQERDFILHTDGSQVAVGAALFQQAASDEKSLLAIGYYSKALSQSQQKWSPTHIELFAMVSALRFFKATIYGHLTRIFSDHRPLTYLLKHNKTHDNLARWVIELQSYNITIEYLKGSSNVVADCLSRSVNPQTQFQDNTPESEDIVEFPMCLAVQGYCLRSLQPTNSSLVTPIAIKPYDALLEQKRDPVCSPIMSFLETGQFPENVSETDKAQWLRLAEDCHLRANGCLYHLTKSPQRPDAVIEQLFLPEKLREPVFHAMHTSATAGGHFNWRKTLAKIARKYFWPHMSEQIFALSKACDSCQRKRAQALNREKLLPVVTTTVFDKVYMDLTGPLHTSESGNKYVLALLDHFSKYVITAPLPDCSAVTVAHAIMTECILKFGVMTQLISDNASYFKGELISEIGRLLRIGRYFTTPYRHEGNGAYANDPGPGQPANPSASPAGPSPVTSSSGLPGEAMECDSTVTPTPAAGMEQLTAPTHVPLTSESREMEALMSTSTSAERESSSTSDLGVPAREEHDSEWLWLEDRLDQFDSYIRDPRAAKKRMAHLFRVACSALAAAESSTEEP</sequence>
<name>A0AA36M4J7_CYLNA</name>
<dbReference type="InterPro" id="IPR043128">
    <property type="entry name" value="Rev_trsase/Diguanyl_cyclase"/>
</dbReference>
<dbReference type="FunFam" id="1.10.340.70:FF:000001">
    <property type="entry name" value="Retrovirus-related Pol polyprotein from transposon gypsy-like Protein"/>
    <property type="match status" value="1"/>
</dbReference>
<dbReference type="InterPro" id="IPR043502">
    <property type="entry name" value="DNA/RNA_pol_sf"/>
</dbReference>
<evidence type="ECO:0000256" key="1">
    <source>
        <dbReference type="ARBA" id="ARBA00012493"/>
    </source>
</evidence>
<feature type="compositionally biased region" description="Low complexity" evidence="8">
    <location>
        <begin position="483"/>
        <end position="506"/>
    </location>
</feature>
<keyword evidence="5" id="KW-0255">Endonuclease</keyword>
<keyword evidence="7" id="KW-0695">RNA-directed DNA polymerase</keyword>
<accession>A0AA36M4J7</accession>
<evidence type="ECO:0000256" key="6">
    <source>
        <dbReference type="ARBA" id="ARBA00022801"/>
    </source>
</evidence>